<evidence type="ECO:0000256" key="2">
    <source>
        <dbReference type="ARBA" id="ARBA00022723"/>
    </source>
</evidence>
<feature type="domain" description="Mandelate racemase/muconate lactonizing enzyme C-terminal" evidence="4">
    <location>
        <begin position="141"/>
        <end position="238"/>
    </location>
</feature>
<dbReference type="SUPFAM" id="SSF54826">
    <property type="entry name" value="Enolase N-terminal domain-like"/>
    <property type="match status" value="1"/>
</dbReference>
<dbReference type="InterPro" id="IPR029065">
    <property type="entry name" value="Enolase_C-like"/>
</dbReference>
<keyword evidence="3" id="KW-0460">Magnesium</keyword>
<dbReference type="GO" id="GO:0000287">
    <property type="term" value="F:magnesium ion binding"/>
    <property type="evidence" value="ECO:0007669"/>
    <property type="project" value="TreeGrafter"/>
</dbReference>
<name>A0A556AMT1_9BURK</name>
<dbReference type="GO" id="GO:0016836">
    <property type="term" value="F:hydro-lyase activity"/>
    <property type="evidence" value="ECO:0007669"/>
    <property type="project" value="TreeGrafter"/>
</dbReference>
<accession>A0A556AMT1</accession>
<keyword evidence="2" id="KW-0479">Metal-binding</keyword>
<comment type="cofactor">
    <cofactor evidence="1">
        <name>Mg(2+)</name>
        <dbReference type="ChEBI" id="CHEBI:18420"/>
    </cofactor>
</comment>
<comment type="caution">
    <text evidence="5">The sequence shown here is derived from an EMBL/GenBank/DDBJ whole genome shotgun (WGS) entry which is preliminary data.</text>
</comment>
<evidence type="ECO:0000259" key="4">
    <source>
        <dbReference type="SMART" id="SM00922"/>
    </source>
</evidence>
<dbReference type="InterPro" id="IPR013342">
    <property type="entry name" value="Mandelate_racemase_C"/>
</dbReference>
<protein>
    <recommendedName>
        <fullName evidence="4">Mandelate racemase/muconate lactonizing enzyme C-terminal domain-containing protein</fullName>
    </recommendedName>
</protein>
<keyword evidence="6" id="KW-1185">Reference proteome</keyword>
<proteinExistence type="predicted"/>
<organism evidence="5 6">
    <name type="scientific">Verticiella sediminum</name>
    <dbReference type="NCBI Taxonomy" id="1247510"/>
    <lineage>
        <taxon>Bacteria</taxon>
        <taxon>Pseudomonadati</taxon>
        <taxon>Pseudomonadota</taxon>
        <taxon>Betaproteobacteria</taxon>
        <taxon>Burkholderiales</taxon>
        <taxon>Alcaligenaceae</taxon>
        <taxon>Verticiella</taxon>
    </lineage>
</organism>
<dbReference type="Gene3D" id="3.30.390.10">
    <property type="entry name" value="Enolase-like, N-terminal domain"/>
    <property type="match status" value="1"/>
</dbReference>
<dbReference type="SUPFAM" id="SSF51604">
    <property type="entry name" value="Enolase C-terminal domain-like"/>
    <property type="match status" value="1"/>
</dbReference>
<dbReference type="SMART" id="SM00922">
    <property type="entry name" value="MR_MLE"/>
    <property type="match status" value="1"/>
</dbReference>
<evidence type="ECO:0000313" key="6">
    <source>
        <dbReference type="Proteomes" id="UP000318405"/>
    </source>
</evidence>
<dbReference type="InterPro" id="IPR046945">
    <property type="entry name" value="RHMD-like"/>
</dbReference>
<sequence length="372" mass="39483">MTRIARVDVLRFHRTLDGRAWNPSFRWRERQAPLLAVHLDNGAWGLGEAWSAPADPAPVLAELANDVAPRLLGMRIDAPGGWRCPPASSAQVAAAWSAADMACWDAHARTRGIPLWRALGGTDGVAAVYASGGLYRDGAHPADLAAEMRGYVAAGHTAVKMKIGALGLEPDCARVAAVRAAVGPGTRLWADAVNQLTRDDAPAWCERLRTYGVQALQAPLPFDDVAGMADINRSMPVIATEAEYLEQRFAALLEARAVGYLQFCLGLCGGFSGAQRLDAQAAALGVPSTPQTYATAVMQTATLHFAAASRNVAIAEYHEFHDHLRHLAPPAARRIAAGRVALGDAPGMGIAVPAPGRQADRSTIEPFATLLR</sequence>
<dbReference type="InterPro" id="IPR013341">
    <property type="entry name" value="Mandelate_racemase_N_dom"/>
</dbReference>
<evidence type="ECO:0000256" key="3">
    <source>
        <dbReference type="ARBA" id="ARBA00022842"/>
    </source>
</evidence>
<dbReference type="InterPro" id="IPR036849">
    <property type="entry name" value="Enolase-like_C_sf"/>
</dbReference>
<evidence type="ECO:0000313" key="5">
    <source>
        <dbReference type="EMBL" id="TSH94175.1"/>
    </source>
</evidence>
<dbReference type="PANTHER" id="PTHR13794">
    <property type="entry name" value="ENOLASE SUPERFAMILY, MANDELATE RACEMASE"/>
    <property type="match status" value="1"/>
</dbReference>
<dbReference type="EMBL" id="VLTJ01000025">
    <property type="protein sequence ID" value="TSH94175.1"/>
    <property type="molecule type" value="Genomic_DNA"/>
</dbReference>
<gene>
    <name evidence="5" type="ORF">FOZ76_12740</name>
</gene>
<dbReference type="PANTHER" id="PTHR13794:SF58">
    <property type="entry name" value="MITOCHONDRIAL ENOLASE SUPERFAMILY MEMBER 1"/>
    <property type="match status" value="1"/>
</dbReference>
<dbReference type="Pfam" id="PF02746">
    <property type="entry name" value="MR_MLE_N"/>
    <property type="match status" value="1"/>
</dbReference>
<evidence type="ECO:0000256" key="1">
    <source>
        <dbReference type="ARBA" id="ARBA00001946"/>
    </source>
</evidence>
<dbReference type="GO" id="GO:0016052">
    <property type="term" value="P:carbohydrate catabolic process"/>
    <property type="evidence" value="ECO:0007669"/>
    <property type="project" value="TreeGrafter"/>
</dbReference>
<dbReference type="Pfam" id="PF13378">
    <property type="entry name" value="MR_MLE_C"/>
    <property type="match status" value="1"/>
</dbReference>
<dbReference type="AlphaFoldDB" id="A0A556AMT1"/>
<dbReference type="InterPro" id="IPR029017">
    <property type="entry name" value="Enolase-like_N"/>
</dbReference>
<reference evidence="5 6" key="1">
    <citation type="submission" date="2019-07" db="EMBL/GenBank/DDBJ databases">
        <title>Qingshengfaniella alkalisoli gen. nov., sp. nov., isolated from saline soil.</title>
        <authorList>
            <person name="Xu L."/>
            <person name="Huang X.-X."/>
            <person name="Sun J.-Q."/>
        </authorList>
    </citation>
    <scope>NUCLEOTIDE SEQUENCE [LARGE SCALE GENOMIC DNA]</scope>
    <source>
        <strain evidence="5 6">DSM 27279</strain>
    </source>
</reference>
<dbReference type="RefSeq" id="WP_143948649.1">
    <property type="nucleotide sequence ID" value="NZ_BAABMB010000006.1"/>
</dbReference>
<dbReference type="OrthoDB" id="5596677at2"/>
<dbReference type="Gene3D" id="3.20.20.120">
    <property type="entry name" value="Enolase-like C-terminal domain"/>
    <property type="match status" value="1"/>
</dbReference>
<dbReference type="Proteomes" id="UP000318405">
    <property type="component" value="Unassembled WGS sequence"/>
</dbReference>